<name>D3BSW0_HETP5</name>
<sequence>MTIFLMCSICSNLAMISSFSLRLTSSIFIEMSDQANEVTHTEQVIENNDVNQDEDLVEKEPYVQPVYEISATDHINKSLLGTYVHTINR</sequence>
<feature type="chain" id="PRO_5003042727" evidence="1">
    <location>
        <begin position="19"/>
        <end position="89"/>
    </location>
</feature>
<dbReference type="GeneID" id="31366549"/>
<dbReference type="InParanoid" id="D3BSW0"/>
<gene>
    <name evidence="2" type="ORF">PPL_11080</name>
</gene>
<accession>D3BSW0</accession>
<dbReference type="RefSeq" id="XP_020427709.1">
    <property type="nucleotide sequence ID" value="XM_020581839.1"/>
</dbReference>
<dbReference type="AlphaFoldDB" id="D3BSW0"/>
<dbReference type="EMBL" id="ADBJ01000054">
    <property type="protein sequence ID" value="EFA75575.1"/>
    <property type="molecule type" value="Genomic_DNA"/>
</dbReference>
<keyword evidence="3" id="KW-1185">Reference proteome</keyword>
<keyword evidence="1" id="KW-0732">Signal</keyword>
<evidence type="ECO:0000313" key="2">
    <source>
        <dbReference type="EMBL" id="EFA75575.1"/>
    </source>
</evidence>
<reference evidence="2 3" key="1">
    <citation type="journal article" date="2011" name="Genome Res.">
        <title>Phylogeny-wide analysis of social amoeba genomes highlights ancient origins for complex intercellular communication.</title>
        <authorList>
            <person name="Heidel A.J."/>
            <person name="Lawal H.M."/>
            <person name="Felder M."/>
            <person name="Schilde C."/>
            <person name="Helps N.R."/>
            <person name="Tunggal B."/>
            <person name="Rivero F."/>
            <person name="John U."/>
            <person name="Schleicher M."/>
            <person name="Eichinger L."/>
            <person name="Platzer M."/>
            <person name="Noegel A.A."/>
            <person name="Schaap P."/>
            <person name="Gloeckner G."/>
        </authorList>
    </citation>
    <scope>NUCLEOTIDE SEQUENCE [LARGE SCALE GENOMIC DNA]</scope>
    <source>
        <strain evidence="3">ATCC 26659 / Pp 5 / PN500</strain>
    </source>
</reference>
<comment type="caution">
    <text evidence="2">The sequence shown here is derived from an EMBL/GenBank/DDBJ whole genome shotgun (WGS) entry which is preliminary data.</text>
</comment>
<evidence type="ECO:0000256" key="1">
    <source>
        <dbReference type="SAM" id="SignalP"/>
    </source>
</evidence>
<evidence type="ECO:0000313" key="3">
    <source>
        <dbReference type="Proteomes" id="UP000001396"/>
    </source>
</evidence>
<protein>
    <submittedName>
        <fullName evidence="2">Uncharacterized protein</fullName>
    </submittedName>
</protein>
<dbReference type="Proteomes" id="UP000001396">
    <property type="component" value="Unassembled WGS sequence"/>
</dbReference>
<feature type="signal peptide" evidence="1">
    <location>
        <begin position="1"/>
        <end position="18"/>
    </location>
</feature>
<proteinExistence type="predicted"/>
<organism evidence="2 3">
    <name type="scientific">Heterostelium pallidum (strain ATCC 26659 / Pp 5 / PN500)</name>
    <name type="common">Cellular slime mold</name>
    <name type="synonym">Polysphondylium pallidum</name>
    <dbReference type="NCBI Taxonomy" id="670386"/>
    <lineage>
        <taxon>Eukaryota</taxon>
        <taxon>Amoebozoa</taxon>
        <taxon>Evosea</taxon>
        <taxon>Eumycetozoa</taxon>
        <taxon>Dictyostelia</taxon>
        <taxon>Acytosteliales</taxon>
        <taxon>Acytosteliaceae</taxon>
        <taxon>Heterostelium</taxon>
    </lineage>
</organism>